<sequence length="762" mass="84566">MPHPIVYTGGQDDDRTRAIDVVHIEPSIREGTFLVSSLYGPEASAPLYRYPPVNTFPPYLTGPQQIPGRLVCNAGQWDGSPSPVLYYQWMRDGVDVPGANQYEYFTTAADDNTVMTCEVRGANYLGEAYAFTSNSIAVSLIEPIELREMEDYVVSGVSASKNITIQDRVTNIITGVAAEDRMDINRSVAYFITGRAAEKREDINAMNVPVITGLQVKDTQTILGTDVYAITEEWADPLVEGVATAMNLKNYDAEFGTVGWEIFGAVEHTNFLEVTVHEGDHVWWGGENVHAAGANIPYSYMWQDVPIEPIWIPDVDGALTYVLVEWYQRSTAQNDQANIKLEFVQNDGTTIISSYAGPGLLSTPAGIWYLRQMETAIPPNTRYVRIIPEFNLIDGNDLNAFIDSILMRIRKGAKVNDRDRGPSFEQWRIRFTQSNTYSGCALSELAFRDSPGGTDLATGGFELTGSEGQGGLAIYAFDDLINTGYWAGELSGVGNNTAWIGYDMTTPVRPQELAITARADTNSLQMGREFWLEGSDDGIYWVPVQFYDQDQVGTFTSQQTKYFGVAQGAFDYFTATAGGAYTYYRDQYSSDDYAGRGNVYKAYTRLNITHLRAYIDDNDAVPFNYRLQLFRVSAQKDGNYGIGMVEELLEDIPLASPGTTSGLQWVEAACSSTHEFEAGDLFCVRFYDVDAASNPVDPNEGRLRRISNYNGFDVPYVAKGYVAKHVSAWSVGGQTPSFGEVNPSYFNTENFHWAVDFKGSVF</sequence>
<keyword evidence="4" id="KW-1185">Reference proteome</keyword>
<evidence type="ECO:0000259" key="2">
    <source>
        <dbReference type="PROSITE" id="PS50835"/>
    </source>
</evidence>
<dbReference type="Gene3D" id="2.60.120.260">
    <property type="entry name" value="Galactose-binding domain-like"/>
    <property type="match status" value="1"/>
</dbReference>
<organism evidence="3 4">
    <name type="scientific">Ruegeria phage vB_RpoP-V13</name>
    <dbReference type="NCBI Taxonomy" id="2218612"/>
    <lineage>
        <taxon>Viruses</taxon>
        <taxon>Duplodnaviria</taxon>
        <taxon>Heunggongvirae</taxon>
        <taxon>Uroviricota</taxon>
        <taxon>Caudoviricetes</taxon>
        <taxon>Schitoviridae</taxon>
        <taxon>Rhodovirinae</taxon>
        <taxon>Pomeroyivirus</taxon>
        <taxon>Pomeroyivirus V13</taxon>
    </lineage>
</organism>
<gene>
    <name evidence="3" type="ORF">vBRpoPV13_73</name>
</gene>
<evidence type="ECO:0000259" key="1">
    <source>
        <dbReference type="PROSITE" id="PS50022"/>
    </source>
</evidence>
<evidence type="ECO:0008006" key="5">
    <source>
        <dbReference type="Google" id="ProtNLM"/>
    </source>
</evidence>
<dbReference type="SUPFAM" id="SSF49785">
    <property type="entry name" value="Galactose-binding domain-like"/>
    <property type="match status" value="1"/>
</dbReference>
<reference evidence="3 4" key="1">
    <citation type="submission" date="2018-03" db="EMBL/GenBank/DDBJ databases">
        <title>Diverse roseophage infecting Ruegeria pomeroyi DSS-3.</title>
        <authorList>
            <person name="Zhan Y."/>
            <person name="Chen F."/>
            <person name="Wommack E."/>
            <person name="Nasko D."/>
        </authorList>
    </citation>
    <scope>NUCLEOTIDE SEQUENCE [LARGE SCALE GENOMIC DNA]</scope>
</reference>
<evidence type="ECO:0000313" key="4">
    <source>
        <dbReference type="Proteomes" id="UP000250784"/>
    </source>
</evidence>
<dbReference type="InterPro" id="IPR007110">
    <property type="entry name" value="Ig-like_dom"/>
</dbReference>
<proteinExistence type="predicted"/>
<dbReference type="Gene3D" id="2.60.40.2700">
    <property type="match status" value="1"/>
</dbReference>
<dbReference type="InterPro" id="IPR000421">
    <property type="entry name" value="FA58C"/>
</dbReference>
<feature type="domain" description="Ig-like" evidence="2">
    <location>
        <begin position="51"/>
        <end position="137"/>
    </location>
</feature>
<name>A0A2Z4QGM8_9CAUD</name>
<dbReference type="EMBL" id="MH015256">
    <property type="protein sequence ID" value="AWY09430.1"/>
    <property type="molecule type" value="Genomic_DNA"/>
</dbReference>
<protein>
    <recommendedName>
        <fullName evidence="5">Ig-like domain-containing protein</fullName>
    </recommendedName>
</protein>
<dbReference type="InterPro" id="IPR008979">
    <property type="entry name" value="Galactose-bd-like_sf"/>
</dbReference>
<feature type="domain" description="F5/8 type C" evidence="1">
    <location>
        <begin position="440"/>
        <end position="544"/>
    </location>
</feature>
<dbReference type="PROSITE" id="PS50022">
    <property type="entry name" value="FA58C_3"/>
    <property type="match status" value="1"/>
</dbReference>
<dbReference type="Proteomes" id="UP000250784">
    <property type="component" value="Segment"/>
</dbReference>
<evidence type="ECO:0000313" key="3">
    <source>
        <dbReference type="EMBL" id="AWY09430.1"/>
    </source>
</evidence>
<accession>A0A2Z4QGM8</accession>
<dbReference type="PROSITE" id="PS50835">
    <property type="entry name" value="IG_LIKE"/>
    <property type="match status" value="1"/>
</dbReference>